<evidence type="ECO:0000256" key="1">
    <source>
        <dbReference type="SAM" id="Phobius"/>
    </source>
</evidence>
<dbReference type="GeneID" id="3654834"/>
<gene>
    <name evidence="2" type="ORF">EhV271</name>
</gene>
<dbReference type="KEGG" id="vg:3654834"/>
<feature type="transmembrane region" description="Helical" evidence="1">
    <location>
        <begin position="139"/>
        <end position="160"/>
    </location>
</feature>
<sequence length="235" mass="26019">MQNISNNLLDTIKNEDGLKMKKSKVHSEQSPGMFSYIERIQTINKSIYITANDTTVGEINIVSNNRKLGHCEVSVLDMSGTSVFSASRLNKDANFVTDMGYTVTKTTEFPIPFPSYTLNTIEHSALYQQYMDASGKKQLACLFFAPFTFGLSLIPCAYYAKMHPPRAKFMYDYIPTGKPFSTKSIEFTGTKKNKINGRLTVDESYAAFVLYVISVADANTLEIVRNSPGGGGGGF</sequence>
<reference evidence="2 3" key="1">
    <citation type="journal article" date="2005" name="Science">
        <title>Complete genome sequence and lytic phase transcription profile of a Coccolithovirus.</title>
        <authorList>
            <person name="Wilson W.H."/>
            <person name="Schroeder D.C."/>
            <person name="Allen M.J."/>
            <person name="Holden M.T.G."/>
            <person name="Parkhill J."/>
            <person name="Barrell B.G."/>
            <person name="Churcher C."/>
            <person name="Hamlin N."/>
            <person name="Mungall K."/>
            <person name="Norbertczak H."/>
            <person name="Quail M.A."/>
            <person name="Price C."/>
            <person name="Rabbinowitsch E."/>
            <person name="Walker D."/>
            <person name="Craigon M."/>
            <person name="Roy D."/>
            <person name="Ghazal P."/>
        </authorList>
    </citation>
    <scope>NUCLEOTIDE SEQUENCE [LARGE SCALE GENOMIC DNA]</scope>
    <source>
        <strain evidence="3">Isolate United Kingdom/English Channel/1999</strain>
    </source>
</reference>
<dbReference type="EMBL" id="AJ890364">
    <property type="protein sequence ID" value="CAI65696.1"/>
    <property type="molecule type" value="Genomic_DNA"/>
</dbReference>
<accession>Q4A2L0</accession>
<organismHost>
    <name type="scientific">Emiliania huxleyi</name>
    <name type="common">Coccolithophore</name>
    <name type="synonym">Pontosphaera huxleyi</name>
    <dbReference type="NCBI Taxonomy" id="2903"/>
</organismHost>
<protein>
    <submittedName>
        <fullName evidence="2">Putative membrane protein</fullName>
    </submittedName>
</protein>
<keyword evidence="1" id="KW-0472">Membrane</keyword>
<evidence type="ECO:0000313" key="3">
    <source>
        <dbReference type="Proteomes" id="UP000000863"/>
    </source>
</evidence>
<organism evidence="2 3">
    <name type="scientific">Emiliania huxleyi virus 86 (isolate United Kingdom/English Channel/1999)</name>
    <name type="common">EhV-86</name>
    <dbReference type="NCBI Taxonomy" id="654925"/>
    <lineage>
        <taxon>Viruses</taxon>
        <taxon>Varidnaviria</taxon>
        <taxon>Bamfordvirae</taxon>
        <taxon>Nucleocytoviricota</taxon>
        <taxon>Megaviricetes</taxon>
        <taxon>Algavirales</taxon>
        <taxon>Phycodnaviridae</taxon>
        <taxon>Coccolithovirus</taxon>
        <taxon>Coccolithovirus huxleyi</taxon>
        <taxon>Emiliania huxleyi virus 86</taxon>
    </lineage>
</organism>
<dbReference type="Proteomes" id="UP000000863">
    <property type="component" value="Segment"/>
</dbReference>
<keyword evidence="1" id="KW-1133">Transmembrane helix</keyword>
<proteinExistence type="predicted"/>
<evidence type="ECO:0000313" key="2">
    <source>
        <dbReference type="EMBL" id="CAI65696.1"/>
    </source>
</evidence>
<name>Q4A2L0_EHV8U</name>
<keyword evidence="3" id="KW-1185">Reference proteome</keyword>
<dbReference type="RefSeq" id="YP_294027.1">
    <property type="nucleotide sequence ID" value="NC_007346.1"/>
</dbReference>
<keyword evidence="1" id="KW-0812">Transmembrane</keyword>